<comment type="caution">
    <text evidence="1">The sequence shown here is derived from an EMBL/GenBank/DDBJ whole genome shotgun (WGS) entry which is preliminary data.</text>
</comment>
<dbReference type="Proteomes" id="UP000236413">
    <property type="component" value="Unassembled WGS sequence"/>
</dbReference>
<sequence length="66" mass="7558">MILKIALLFAGKDLCLPNHHYLWKQNGVYSNSCWENSAARITDFFPPVADTFNSTVSFIQYKSKSE</sequence>
<proteinExistence type="predicted"/>
<name>A0A316WLG6_9FLAO</name>
<organism evidence="1 2">
    <name type="scientific">Chryseobacterium viscerum</name>
    <dbReference type="NCBI Taxonomy" id="1037377"/>
    <lineage>
        <taxon>Bacteria</taxon>
        <taxon>Pseudomonadati</taxon>
        <taxon>Bacteroidota</taxon>
        <taxon>Flavobacteriia</taxon>
        <taxon>Flavobacteriales</taxon>
        <taxon>Weeksellaceae</taxon>
        <taxon>Chryseobacterium group</taxon>
        <taxon>Chryseobacterium</taxon>
    </lineage>
</organism>
<accession>A0A316WLG6</accession>
<gene>
    <name evidence="1" type="ORF">C1634_018415</name>
</gene>
<dbReference type="AlphaFoldDB" id="A0A316WLG6"/>
<evidence type="ECO:0000313" key="1">
    <source>
        <dbReference type="EMBL" id="PWN59290.1"/>
    </source>
</evidence>
<reference evidence="1 2" key="1">
    <citation type="submission" date="2018-04" db="EMBL/GenBank/DDBJ databases">
        <title>Chryseobacterium oncorhynchi 701B-08T from rainbow trout, and Chryseobacterium viscerum 687B-08T from diseased fish.</title>
        <authorList>
            <person name="Jeong J.-J."/>
            <person name="Lee Y.J."/>
            <person name="Pathiraja D."/>
            <person name="Park B."/>
            <person name="Choi I.-G."/>
            <person name="Kim K.D."/>
        </authorList>
    </citation>
    <scope>NUCLEOTIDE SEQUENCE [LARGE SCALE GENOMIC DNA]</scope>
    <source>
        <strain evidence="1 2">687B-08</strain>
    </source>
</reference>
<evidence type="ECO:0000313" key="2">
    <source>
        <dbReference type="Proteomes" id="UP000236413"/>
    </source>
</evidence>
<dbReference type="EMBL" id="PPEG02000008">
    <property type="protein sequence ID" value="PWN59290.1"/>
    <property type="molecule type" value="Genomic_DNA"/>
</dbReference>
<protein>
    <submittedName>
        <fullName evidence="1">Uncharacterized protein</fullName>
    </submittedName>
</protein>